<evidence type="ECO:0000313" key="2">
    <source>
        <dbReference type="EMBL" id="PRQ56045.1"/>
    </source>
</evidence>
<name>A0A2P6SBK0_ROSCH</name>
<protein>
    <submittedName>
        <fullName evidence="2">Uncharacterized protein</fullName>
    </submittedName>
</protein>
<feature type="compositionally biased region" description="Basic residues" evidence="1">
    <location>
        <begin position="92"/>
        <end position="102"/>
    </location>
</feature>
<keyword evidence="3" id="KW-1185">Reference proteome</keyword>
<dbReference type="PANTHER" id="PTHR45786:SF74">
    <property type="entry name" value="ATP-DEPENDENT DNA HELICASE"/>
    <property type="match status" value="1"/>
</dbReference>
<sequence length="287" mass="32259">MAAENARRGIKRFLEQSTSDRVDQGESKCSCVKSKRLKTIFHPEIAGGSNECQNEMQSGDDDQNVSQDSLVELNENNSFQHLPTDVTNRAAKNTKRGRKKFLKQSSGEKVDEGKTESSHVRSKRLKRMFCPSITEGSNECENGSQLIDGDKDSTPVEGQCRRSFGQASYQRAKQGSTVRYEDFSDNSYRCEHCGARFWRGEAVKRPSSNASITYTNCCRKGEIKLEQAKPTPLFLDNLLNPDNSPESRLFRENIRVYNSMFSFTSMGACIDHKINIGSGLYVFKISG</sequence>
<evidence type="ECO:0000313" key="3">
    <source>
        <dbReference type="Proteomes" id="UP000238479"/>
    </source>
</evidence>
<dbReference type="STRING" id="74649.A0A2P6SBK0"/>
<feature type="region of interest" description="Disordered" evidence="1">
    <location>
        <begin position="91"/>
        <end position="121"/>
    </location>
</feature>
<dbReference type="AlphaFoldDB" id="A0A2P6SBK0"/>
<organism evidence="2 3">
    <name type="scientific">Rosa chinensis</name>
    <name type="common">China rose</name>
    <dbReference type="NCBI Taxonomy" id="74649"/>
    <lineage>
        <taxon>Eukaryota</taxon>
        <taxon>Viridiplantae</taxon>
        <taxon>Streptophyta</taxon>
        <taxon>Embryophyta</taxon>
        <taxon>Tracheophyta</taxon>
        <taxon>Spermatophyta</taxon>
        <taxon>Magnoliopsida</taxon>
        <taxon>eudicotyledons</taxon>
        <taxon>Gunneridae</taxon>
        <taxon>Pentapetalae</taxon>
        <taxon>rosids</taxon>
        <taxon>fabids</taxon>
        <taxon>Rosales</taxon>
        <taxon>Rosaceae</taxon>
        <taxon>Rosoideae</taxon>
        <taxon>Rosoideae incertae sedis</taxon>
        <taxon>Rosa</taxon>
    </lineage>
</organism>
<dbReference type="EMBL" id="PDCK01000039">
    <property type="protein sequence ID" value="PRQ56045.1"/>
    <property type="molecule type" value="Genomic_DNA"/>
</dbReference>
<dbReference type="PANTHER" id="PTHR45786">
    <property type="entry name" value="DNA BINDING PROTEIN-LIKE"/>
    <property type="match status" value="1"/>
</dbReference>
<accession>A0A2P6SBK0</accession>
<comment type="caution">
    <text evidence="2">The sequence shown here is derived from an EMBL/GenBank/DDBJ whole genome shotgun (WGS) entry which is preliminary data.</text>
</comment>
<reference evidence="2 3" key="1">
    <citation type="journal article" date="2018" name="Nat. Genet.">
        <title>The Rosa genome provides new insights in the design of modern roses.</title>
        <authorList>
            <person name="Bendahmane M."/>
        </authorList>
    </citation>
    <scope>NUCLEOTIDE SEQUENCE [LARGE SCALE GENOMIC DNA]</scope>
    <source>
        <strain evidence="3">cv. Old Blush</strain>
    </source>
</reference>
<evidence type="ECO:0000256" key="1">
    <source>
        <dbReference type="SAM" id="MobiDB-lite"/>
    </source>
</evidence>
<feature type="compositionally biased region" description="Basic and acidic residues" evidence="1">
    <location>
        <begin position="106"/>
        <end position="119"/>
    </location>
</feature>
<dbReference type="Proteomes" id="UP000238479">
    <property type="component" value="Chromosome 1"/>
</dbReference>
<proteinExistence type="predicted"/>
<feature type="region of interest" description="Disordered" evidence="1">
    <location>
        <begin position="1"/>
        <end position="27"/>
    </location>
</feature>
<gene>
    <name evidence="2" type="ORF">RchiOBHm_Chr1g0331431</name>
</gene>
<feature type="compositionally biased region" description="Basic and acidic residues" evidence="1">
    <location>
        <begin position="12"/>
        <end position="26"/>
    </location>
</feature>
<dbReference type="Gramene" id="PRQ56045">
    <property type="protein sequence ID" value="PRQ56045"/>
    <property type="gene ID" value="RchiOBHm_Chr1g0331431"/>
</dbReference>